<protein>
    <submittedName>
        <fullName evidence="8">Chromate transporter</fullName>
    </submittedName>
</protein>
<dbReference type="AlphaFoldDB" id="A0A6I1MVH2"/>
<feature type="transmembrane region" description="Helical" evidence="7">
    <location>
        <begin position="106"/>
        <end position="131"/>
    </location>
</feature>
<dbReference type="RefSeq" id="WP_152891642.1">
    <property type="nucleotide sequence ID" value="NZ_WHJC01000331.1"/>
</dbReference>
<evidence type="ECO:0000256" key="5">
    <source>
        <dbReference type="ARBA" id="ARBA00022989"/>
    </source>
</evidence>
<comment type="caution">
    <text evidence="8">The sequence shown here is derived from an EMBL/GenBank/DDBJ whole genome shotgun (WGS) entry which is preliminary data.</text>
</comment>
<keyword evidence="4 7" id="KW-0812">Transmembrane</keyword>
<organism evidence="8 9">
    <name type="scientific">Clostridium tarantellae</name>
    <dbReference type="NCBI Taxonomy" id="39493"/>
    <lineage>
        <taxon>Bacteria</taxon>
        <taxon>Bacillati</taxon>
        <taxon>Bacillota</taxon>
        <taxon>Clostridia</taxon>
        <taxon>Eubacteriales</taxon>
        <taxon>Clostridiaceae</taxon>
        <taxon>Clostridium</taxon>
    </lineage>
</organism>
<proteinExistence type="inferred from homology"/>
<keyword evidence="6 7" id="KW-0472">Membrane</keyword>
<gene>
    <name evidence="8" type="ORF">GBZ86_13910</name>
</gene>
<evidence type="ECO:0000313" key="8">
    <source>
        <dbReference type="EMBL" id="MPQ44831.1"/>
    </source>
</evidence>
<comment type="similarity">
    <text evidence="2">Belongs to the chromate ion transporter (CHR) (TC 2.A.51) family.</text>
</comment>
<dbReference type="EMBL" id="WHJC01000331">
    <property type="protein sequence ID" value="MPQ44831.1"/>
    <property type="molecule type" value="Genomic_DNA"/>
</dbReference>
<comment type="subcellular location">
    <subcellularLocation>
        <location evidence="1">Cell membrane</location>
        <topology evidence="1">Multi-pass membrane protein</topology>
    </subcellularLocation>
</comment>
<evidence type="ECO:0000256" key="3">
    <source>
        <dbReference type="ARBA" id="ARBA00022475"/>
    </source>
</evidence>
<dbReference type="Pfam" id="PF02417">
    <property type="entry name" value="Chromate_transp"/>
    <property type="match status" value="1"/>
</dbReference>
<dbReference type="OrthoDB" id="9788907at2"/>
<evidence type="ECO:0000256" key="1">
    <source>
        <dbReference type="ARBA" id="ARBA00004651"/>
    </source>
</evidence>
<keyword evidence="3" id="KW-1003">Cell membrane</keyword>
<dbReference type="GO" id="GO:0005886">
    <property type="term" value="C:plasma membrane"/>
    <property type="evidence" value="ECO:0007669"/>
    <property type="project" value="UniProtKB-SubCell"/>
</dbReference>
<feature type="transmembrane region" description="Helical" evidence="7">
    <location>
        <begin position="76"/>
        <end position="100"/>
    </location>
</feature>
<evidence type="ECO:0000256" key="7">
    <source>
        <dbReference type="SAM" id="Phobius"/>
    </source>
</evidence>
<dbReference type="PANTHER" id="PTHR43663">
    <property type="entry name" value="CHROMATE TRANSPORT PROTEIN-RELATED"/>
    <property type="match status" value="1"/>
</dbReference>
<dbReference type="InterPro" id="IPR003370">
    <property type="entry name" value="Chromate_transpt"/>
</dbReference>
<evidence type="ECO:0000256" key="4">
    <source>
        <dbReference type="ARBA" id="ARBA00022692"/>
    </source>
</evidence>
<name>A0A6I1MVH2_9CLOT</name>
<dbReference type="Proteomes" id="UP000430345">
    <property type="component" value="Unassembled WGS sequence"/>
</dbReference>
<feature type="transmembrane region" description="Helical" evidence="7">
    <location>
        <begin position="7"/>
        <end position="29"/>
    </location>
</feature>
<reference evidence="8 9" key="1">
    <citation type="submission" date="2019-10" db="EMBL/GenBank/DDBJ databases">
        <title>The Genome Sequence of Clostridium tarantellae Isolated from Fish Brain.</title>
        <authorList>
            <person name="Bano L."/>
            <person name="Kiel M."/>
            <person name="Sales G."/>
            <person name="Doxey A.C."/>
            <person name="Mansfield M.J."/>
            <person name="Schiavone M."/>
            <person name="Rossetto O."/>
            <person name="Pirazzini M."/>
            <person name="Dobrindt U."/>
            <person name="Montecucco C."/>
        </authorList>
    </citation>
    <scope>NUCLEOTIDE SEQUENCE [LARGE SCALE GENOMIC DNA]</scope>
    <source>
        <strain evidence="8 9">DSM 3997</strain>
    </source>
</reference>
<accession>A0A6I1MVH2</accession>
<keyword evidence="5 7" id="KW-1133">Transmembrane helix</keyword>
<evidence type="ECO:0000313" key="9">
    <source>
        <dbReference type="Proteomes" id="UP000430345"/>
    </source>
</evidence>
<dbReference type="InterPro" id="IPR052518">
    <property type="entry name" value="CHR_Transporter"/>
</dbReference>
<dbReference type="GO" id="GO:0015109">
    <property type="term" value="F:chromate transmembrane transporter activity"/>
    <property type="evidence" value="ECO:0007669"/>
    <property type="project" value="InterPro"/>
</dbReference>
<evidence type="ECO:0000256" key="2">
    <source>
        <dbReference type="ARBA" id="ARBA00005262"/>
    </source>
</evidence>
<dbReference type="PANTHER" id="PTHR43663:SF2">
    <property type="entry name" value="CHROMATE TRANSPORT PROTEIN-RELATED"/>
    <property type="match status" value="1"/>
</dbReference>
<feature type="transmembrane region" description="Helical" evidence="7">
    <location>
        <begin position="138"/>
        <end position="171"/>
    </location>
</feature>
<sequence length="175" mass="19227">MNTALKMFISFFKIGAFTFGGGYAMIPLIQEEIVNNRNWLTKEEFMDALIVAQSLPGVLAVNCSTYIGYKVSGLKGALLALLGTILPSILIILAIAKFFMGFRHNYYVNLAFKGISAAVPMLVLMGVISLFKPLKKTIMNYIVIVLAVIALTIFNIHPIIVIISGAIYGLIFCRK</sequence>
<evidence type="ECO:0000256" key="6">
    <source>
        <dbReference type="ARBA" id="ARBA00023136"/>
    </source>
</evidence>
<keyword evidence="9" id="KW-1185">Reference proteome</keyword>